<comment type="similarity">
    <text evidence="2">Belongs to the TsaE family.</text>
</comment>
<evidence type="ECO:0000256" key="10">
    <source>
        <dbReference type="ARBA" id="ARBA00032441"/>
    </source>
</evidence>
<name>A0A931FAW7_9FIRM</name>
<dbReference type="AlphaFoldDB" id="A0A931FAW7"/>
<evidence type="ECO:0000256" key="7">
    <source>
        <dbReference type="ARBA" id="ARBA00022741"/>
    </source>
</evidence>
<keyword evidence="4" id="KW-0963">Cytoplasm</keyword>
<keyword evidence="6" id="KW-0479">Metal-binding</keyword>
<comment type="subcellular location">
    <subcellularLocation>
        <location evidence="1">Cytoplasm</location>
    </subcellularLocation>
</comment>
<dbReference type="PANTHER" id="PTHR33540">
    <property type="entry name" value="TRNA THREONYLCARBAMOYLADENOSINE BIOSYNTHESIS PROTEIN TSAE"/>
    <property type="match status" value="1"/>
</dbReference>
<evidence type="ECO:0000256" key="1">
    <source>
        <dbReference type="ARBA" id="ARBA00004496"/>
    </source>
</evidence>
<evidence type="ECO:0000313" key="12">
    <source>
        <dbReference type="Proteomes" id="UP000621436"/>
    </source>
</evidence>
<dbReference type="InterPro" id="IPR003442">
    <property type="entry name" value="T6A_TsaE"/>
</dbReference>
<dbReference type="NCBIfam" id="TIGR00150">
    <property type="entry name" value="T6A_YjeE"/>
    <property type="match status" value="1"/>
</dbReference>
<dbReference type="Pfam" id="PF02367">
    <property type="entry name" value="TsaE"/>
    <property type="match status" value="1"/>
</dbReference>
<keyword evidence="7" id="KW-0547">Nucleotide-binding</keyword>
<dbReference type="GO" id="GO:0005524">
    <property type="term" value="F:ATP binding"/>
    <property type="evidence" value="ECO:0007669"/>
    <property type="project" value="UniProtKB-KW"/>
</dbReference>
<proteinExistence type="inferred from homology"/>
<dbReference type="GO" id="GO:0046872">
    <property type="term" value="F:metal ion binding"/>
    <property type="evidence" value="ECO:0007669"/>
    <property type="project" value="UniProtKB-KW"/>
</dbReference>
<keyword evidence="9" id="KW-0460">Magnesium</keyword>
<dbReference type="EMBL" id="JADPIE010000009">
    <property type="protein sequence ID" value="MBF8438074.1"/>
    <property type="molecule type" value="Genomic_DNA"/>
</dbReference>
<evidence type="ECO:0000256" key="3">
    <source>
        <dbReference type="ARBA" id="ARBA00019010"/>
    </source>
</evidence>
<protein>
    <recommendedName>
        <fullName evidence="3">tRNA threonylcarbamoyladenosine biosynthesis protein TsaE</fullName>
    </recommendedName>
    <alternativeName>
        <fullName evidence="10">t(6)A37 threonylcarbamoyladenosine biosynthesis protein TsaE</fullName>
    </alternativeName>
</protein>
<dbReference type="GO" id="GO:0002949">
    <property type="term" value="P:tRNA threonylcarbamoyladenosine modification"/>
    <property type="evidence" value="ECO:0007669"/>
    <property type="project" value="InterPro"/>
</dbReference>
<keyword evidence="5" id="KW-0819">tRNA processing</keyword>
<evidence type="ECO:0000256" key="6">
    <source>
        <dbReference type="ARBA" id="ARBA00022723"/>
    </source>
</evidence>
<accession>A0A931FAW7</accession>
<evidence type="ECO:0000256" key="8">
    <source>
        <dbReference type="ARBA" id="ARBA00022840"/>
    </source>
</evidence>
<evidence type="ECO:0000256" key="4">
    <source>
        <dbReference type="ARBA" id="ARBA00022490"/>
    </source>
</evidence>
<evidence type="ECO:0000256" key="5">
    <source>
        <dbReference type="ARBA" id="ARBA00022694"/>
    </source>
</evidence>
<dbReference type="SUPFAM" id="SSF52540">
    <property type="entry name" value="P-loop containing nucleoside triphosphate hydrolases"/>
    <property type="match status" value="1"/>
</dbReference>
<evidence type="ECO:0000256" key="9">
    <source>
        <dbReference type="ARBA" id="ARBA00022842"/>
    </source>
</evidence>
<gene>
    <name evidence="11" type="primary">tsaE</name>
    <name evidence="11" type="ORF">I0Q91_13360</name>
</gene>
<keyword evidence="12" id="KW-1185">Reference proteome</keyword>
<evidence type="ECO:0000256" key="2">
    <source>
        <dbReference type="ARBA" id="ARBA00007599"/>
    </source>
</evidence>
<dbReference type="PANTHER" id="PTHR33540:SF2">
    <property type="entry name" value="TRNA THREONYLCARBAMOYLADENOSINE BIOSYNTHESIS PROTEIN TSAE"/>
    <property type="match status" value="1"/>
</dbReference>
<dbReference type="GO" id="GO:0005737">
    <property type="term" value="C:cytoplasm"/>
    <property type="evidence" value="ECO:0007669"/>
    <property type="project" value="UniProtKB-SubCell"/>
</dbReference>
<dbReference type="Proteomes" id="UP000621436">
    <property type="component" value="Unassembled WGS sequence"/>
</dbReference>
<sequence length="169" mass="19223">MEIDLVDDELNILSVSAEETADLGKIIADAIADSRPDLPVVILLNGELGTGKTCLSQGLIDKLAGENASSPSYSLINQYQGNEFDIYHIDLYRLDNEYELDEIGIYEILLEENLILIEWPELIRPYLEDYIEISIEGQADQQRQLRLKANYESGQKLLERVKEYAESRN</sequence>
<organism evidence="11 12">
    <name type="scientific">Halonatronomonas betaini</name>
    <dbReference type="NCBI Taxonomy" id="2778430"/>
    <lineage>
        <taxon>Bacteria</taxon>
        <taxon>Bacillati</taxon>
        <taxon>Bacillota</taxon>
        <taxon>Clostridia</taxon>
        <taxon>Halanaerobiales</taxon>
        <taxon>Halarsenatibacteraceae</taxon>
        <taxon>Halonatronomonas</taxon>
    </lineage>
</organism>
<evidence type="ECO:0000313" key="11">
    <source>
        <dbReference type="EMBL" id="MBF8438074.1"/>
    </source>
</evidence>
<dbReference type="Gene3D" id="3.40.50.300">
    <property type="entry name" value="P-loop containing nucleotide triphosphate hydrolases"/>
    <property type="match status" value="1"/>
</dbReference>
<comment type="caution">
    <text evidence="11">The sequence shown here is derived from an EMBL/GenBank/DDBJ whole genome shotgun (WGS) entry which is preliminary data.</text>
</comment>
<keyword evidence="8" id="KW-0067">ATP-binding</keyword>
<dbReference type="RefSeq" id="WP_270455172.1">
    <property type="nucleotide sequence ID" value="NZ_JADPIE010000009.1"/>
</dbReference>
<reference evidence="11" key="1">
    <citation type="submission" date="2020-11" db="EMBL/GenBank/DDBJ databases">
        <title>Halonatronomonas betainensis gen. nov., sp. nov. a novel haloalkaliphilic representative of the family Halanaerobiacae capable of betaine degradation.</title>
        <authorList>
            <person name="Boltyanskaya Y."/>
            <person name="Kevbrin V."/>
            <person name="Detkova E."/>
            <person name="Grouzdev D.S."/>
            <person name="Koziaeva V."/>
            <person name="Zhilina T."/>
        </authorList>
    </citation>
    <scope>NUCLEOTIDE SEQUENCE</scope>
    <source>
        <strain evidence="11">Z-7014</strain>
    </source>
</reference>
<dbReference type="InterPro" id="IPR027417">
    <property type="entry name" value="P-loop_NTPase"/>
</dbReference>